<feature type="non-terminal residue" evidence="3">
    <location>
        <position position="737"/>
    </location>
</feature>
<dbReference type="Pfam" id="PF00560">
    <property type="entry name" value="LRR_1"/>
    <property type="match status" value="2"/>
</dbReference>
<dbReference type="AlphaFoldDB" id="A0A0S4J4L7"/>
<proteinExistence type="predicted"/>
<evidence type="ECO:0000256" key="2">
    <source>
        <dbReference type="SAM" id="SignalP"/>
    </source>
</evidence>
<evidence type="ECO:0000256" key="1">
    <source>
        <dbReference type="ARBA" id="ARBA00022729"/>
    </source>
</evidence>
<protein>
    <submittedName>
        <fullName evidence="3">GP46-like surface antigen, putative</fullName>
    </submittedName>
</protein>
<dbReference type="Proteomes" id="UP000051952">
    <property type="component" value="Unassembled WGS sequence"/>
</dbReference>
<reference evidence="4" key="1">
    <citation type="submission" date="2015-09" db="EMBL/GenBank/DDBJ databases">
        <authorList>
            <consortium name="Pathogen Informatics"/>
        </authorList>
    </citation>
    <scope>NUCLEOTIDE SEQUENCE [LARGE SCALE GENOMIC DNA]</scope>
    <source>
        <strain evidence="4">Lake Konstanz</strain>
    </source>
</reference>
<dbReference type="PANTHER" id="PTHR47988">
    <property type="entry name" value="SOMATIC EMBRYOGENESIS RECEPTOR KINASE 1"/>
    <property type="match status" value="1"/>
</dbReference>
<dbReference type="OrthoDB" id="546383at2759"/>
<name>A0A0S4J4L7_BODSA</name>
<keyword evidence="1 2" id="KW-0732">Signal</keyword>
<dbReference type="EMBL" id="CYKH01000693">
    <property type="protein sequence ID" value="CUG19296.1"/>
    <property type="molecule type" value="Genomic_DNA"/>
</dbReference>
<dbReference type="VEuPathDB" id="TriTrypDB:BSAL_75610"/>
<accession>A0A0S4J4L7</accession>
<organism evidence="3 4">
    <name type="scientific">Bodo saltans</name>
    <name type="common">Flagellated protozoan</name>
    <dbReference type="NCBI Taxonomy" id="75058"/>
    <lineage>
        <taxon>Eukaryota</taxon>
        <taxon>Discoba</taxon>
        <taxon>Euglenozoa</taxon>
        <taxon>Kinetoplastea</taxon>
        <taxon>Metakinetoplastina</taxon>
        <taxon>Eubodonida</taxon>
        <taxon>Bodonidae</taxon>
        <taxon>Bodo</taxon>
    </lineage>
</organism>
<feature type="signal peptide" evidence="2">
    <location>
        <begin position="1"/>
        <end position="23"/>
    </location>
</feature>
<dbReference type="InterPro" id="IPR032675">
    <property type="entry name" value="LRR_dom_sf"/>
</dbReference>
<feature type="chain" id="PRO_5006621894" evidence="2">
    <location>
        <begin position="24"/>
        <end position="737"/>
    </location>
</feature>
<dbReference type="Gene3D" id="3.80.10.10">
    <property type="entry name" value="Ribonuclease Inhibitor"/>
    <property type="match status" value="3"/>
</dbReference>
<keyword evidence="4" id="KW-1185">Reference proteome</keyword>
<evidence type="ECO:0000313" key="3">
    <source>
        <dbReference type="EMBL" id="CUG19296.1"/>
    </source>
</evidence>
<evidence type="ECO:0000313" key="4">
    <source>
        <dbReference type="Proteomes" id="UP000051952"/>
    </source>
</evidence>
<sequence length="737" mass="78799">MSALSTTVTVAIIVCLMASPTNADPDPVIERANLVRIYESCGGPKWQYNPPLTTASNDRWDPYNSSSNYCKWYGIYCNYHIDTNPLYGVSKILLAGVGMSGTLPGAAIANFTLMGALDFSNNSLTGTLPLELSTLSASLQVLSVFNTYISGTLPPEYGALVHLQYFNAWRMRITGTLPREYSTLVNLLTFDVTYNTINGTLPPEYSTWTSIQQFNTYETFISGTLPSSYGAWTSIVSFDVSRDSLLATAYPFSPVSDPNSISGTIPPEYEFWAATVITFHTYGNVIRGSLPPELGAWKVVQRFLHYNNLLTGALPPEYGSWGSSVHAFYVHNNFITGTLPPQYSQWSKVAGILVYNNSITGTIPETWGYFKLLTSLQLHLNKLFGSIPDSFGNLGSILSMNFALNNLSGTIPASAIANLRGVQSIGFQNNPFLGGSTLASWTHIFATGTFPLVSTCGTQICGPEIPALVIPPFTYGYGCLPPKDRSLMSLDAVATTALITLLGDVTWNLSLPCAAPHPRGSTVTVSKKLHPHEEPQQQAAPLAVHGVPLATSSFIISALAVQQLASIGSAAGAGVHTMQAALTIRRLRQMCDDGVNAENSVGGSGSGGDEATCCDAGMNPTQWNIDVSSGGGTDNSDSITPPFVGTLVGNTILLVGLGVLRLCGCRLFDYLSKIYAFESCGPRLRQMLDTICVAFFSCSDVAVFWSTFSFLVSPTISASAGLMSAAVSPATVVMGVF</sequence>
<gene>
    <name evidence="3" type="ORF">BSAL_75610</name>
</gene>
<dbReference type="InterPro" id="IPR001611">
    <property type="entry name" value="Leu-rich_rpt"/>
</dbReference>
<dbReference type="SUPFAM" id="SSF52058">
    <property type="entry name" value="L domain-like"/>
    <property type="match status" value="1"/>
</dbReference>